<dbReference type="InterPro" id="IPR018392">
    <property type="entry name" value="LysM"/>
</dbReference>
<comment type="caution">
    <text evidence="2">The sequence shown here is derived from an EMBL/GenBank/DDBJ whole genome shotgun (WGS) entry which is preliminary data.</text>
</comment>
<evidence type="ECO:0000259" key="1">
    <source>
        <dbReference type="PROSITE" id="PS51782"/>
    </source>
</evidence>
<protein>
    <submittedName>
        <fullName evidence="2">LysM peptidoglycan-binding domain-containing protein</fullName>
    </submittedName>
</protein>
<evidence type="ECO:0000313" key="3">
    <source>
        <dbReference type="Proteomes" id="UP000665561"/>
    </source>
</evidence>
<proteinExistence type="predicted"/>
<feature type="domain" description="LysM" evidence="1">
    <location>
        <begin position="196"/>
        <end position="245"/>
    </location>
</feature>
<name>A0ABW9XNW7_9BACL</name>
<dbReference type="CDD" id="cd00118">
    <property type="entry name" value="LysM"/>
    <property type="match status" value="1"/>
</dbReference>
<gene>
    <name evidence="2" type="ORF">GT019_10595</name>
</gene>
<reference evidence="2 3" key="1">
    <citation type="submission" date="2020-01" db="EMBL/GenBank/DDBJ databases">
        <title>Paenibacillus soybeanensis sp. nov. isolated from the nodules of soybean (Glycine max(L.) Merr).</title>
        <authorList>
            <person name="Wang H."/>
        </authorList>
    </citation>
    <scope>NUCLEOTIDE SEQUENCE [LARGE SCALE GENOMIC DNA]</scope>
    <source>
        <strain evidence="2 3">T1</strain>
    </source>
</reference>
<evidence type="ECO:0000313" key="2">
    <source>
        <dbReference type="EMBL" id="NBD24319.1"/>
    </source>
</evidence>
<keyword evidence="3" id="KW-1185">Reference proteome</keyword>
<sequence length="249" mass="27476">MMYLSFNNGKEGWQFPVLPGSISIARGGASKDYDIVGTGKISVIGKPELAEISFESFFPAQHYPFNSTLAKTGADGKTRLTSDSAIVHTLKETGLPDPNGYVDDINRWMRSGHPVRFIYVGSNATDDSAVINLPMTIASFERREEAGSPGDIYYSLKLREYAFYAAKQAKTVKQADGTTKRVEEPAKRPDERVRPATYTLKAGDTLIVVARKLLGDSSRWREIQKLNGITDSQTRQLAVGKVLQLPKGR</sequence>
<organism evidence="2 3">
    <name type="scientific">Paenibacillus glycinis</name>
    <dbReference type="NCBI Taxonomy" id="2697035"/>
    <lineage>
        <taxon>Bacteria</taxon>
        <taxon>Bacillati</taxon>
        <taxon>Bacillota</taxon>
        <taxon>Bacilli</taxon>
        <taxon>Bacillales</taxon>
        <taxon>Paenibacillaceae</taxon>
        <taxon>Paenibacillus</taxon>
    </lineage>
</organism>
<dbReference type="InterPro" id="IPR036779">
    <property type="entry name" value="LysM_dom_sf"/>
</dbReference>
<dbReference type="Gene3D" id="3.10.350.10">
    <property type="entry name" value="LysM domain"/>
    <property type="match status" value="1"/>
</dbReference>
<dbReference type="Pfam" id="PF01476">
    <property type="entry name" value="LysM"/>
    <property type="match status" value="1"/>
</dbReference>
<dbReference type="SMART" id="SM00257">
    <property type="entry name" value="LysM"/>
    <property type="match status" value="1"/>
</dbReference>
<accession>A0ABW9XNW7</accession>
<dbReference type="EMBL" id="JAAAMV010000005">
    <property type="protein sequence ID" value="NBD24319.1"/>
    <property type="molecule type" value="Genomic_DNA"/>
</dbReference>
<dbReference type="Proteomes" id="UP000665561">
    <property type="component" value="Unassembled WGS sequence"/>
</dbReference>
<dbReference type="PROSITE" id="PS51782">
    <property type="entry name" value="LYSM"/>
    <property type="match status" value="1"/>
</dbReference>